<organism evidence="13 14">
    <name type="scientific">Alteribacter lacisalsi</name>
    <dbReference type="NCBI Taxonomy" id="2045244"/>
    <lineage>
        <taxon>Bacteria</taxon>
        <taxon>Bacillati</taxon>
        <taxon>Bacillota</taxon>
        <taxon>Bacilli</taxon>
        <taxon>Bacillales</taxon>
        <taxon>Bacillaceae</taxon>
        <taxon>Alteribacter</taxon>
    </lineage>
</organism>
<dbReference type="OrthoDB" id="9802030at2"/>
<evidence type="ECO:0000256" key="5">
    <source>
        <dbReference type="ARBA" id="ARBA00022793"/>
    </source>
</evidence>
<dbReference type="PANTHER" id="PTHR10067">
    <property type="entry name" value="PHOSPHATIDYLSERINE DECARBOXYLASE"/>
    <property type="match status" value="1"/>
</dbReference>
<dbReference type="InterPro" id="IPR003817">
    <property type="entry name" value="PS_Dcarbxylase"/>
</dbReference>
<evidence type="ECO:0000256" key="3">
    <source>
        <dbReference type="ARBA" id="ARBA00012243"/>
    </source>
</evidence>
<dbReference type="NCBIfam" id="TIGR00163">
    <property type="entry name" value="PS_decarb"/>
    <property type="match status" value="1"/>
</dbReference>
<evidence type="ECO:0000256" key="12">
    <source>
        <dbReference type="ARBA" id="ARBA00024326"/>
    </source>
</evidence>
<dbReference type="PANTHER" id="PTHR10067:SF6">
    <property type="entry name" value="PHOSPHATIDYLSERINE DECARBOXYLASE PROENZYME, MITOCHONDRIAL"/>
    <property type="match status" value="1"/>
</dbReference>
<comment type="pathway">
    <text evidence="2">Lipid metabolism.</text>
</comment>
<dbReference type="GO" id="GO:0006646">
    <property type="term" value="P:phosphatidylethanolamine biosynthetic process"/>
    <property type="evidence" value="ECO:0007669"/>
    <property type="project" value="UniProtKB-UniPathway"/>
</dbReference>
<evidence type="ECO:0000256" key="4">
    <source>
        <dbReference type="ARBA" id="ARBA00022516"/>
    </source>
</evidence>
<comment type="caution">
    <text evidence="13">The sequence shown here is derived from an EMBL/GenBank/DDBJ whole genome shotgun (WGS) entry which is preliminary data.</text>
</comment>
<keyword evidence="6" id="KW-0443">Lipid metabolism</keyword>
<keyword evidence="4" id="KW-0444">Lipid biosynthesis</keyword>
<dbReference type="GO" id="GO:0004609">
    <property type="term" value="F:phosphatidylserine decarboxylase activity"/>
    <property type="evidence" value="ECO:0007669"/>
    <property type="project" value="UniProtKB-EC"/>
</dbReference>
<evidence type="ECO:0000256" key="9">
    <source>
        <dbReference type="ARBA" id="ARBA00023239"/>
    </source>
</evidence>
<evidence type="ECO:0000256" key="10">
    <source>
        <dbReference type="ARBA" id="ARBA00023264"/>
    </source>
</evidence>
<dbReference type="EMBL" id="PDOF01000001">
    <property type="protein sequence ID" value="PYZ98727.1"/>
    <property type="molecule type" value="Genomic_DNA"/>
</dbReference>
<evidence type="ECO:0000256" key="2">
    <source>
        <dbReference type="ARBA" id="ARBA00005189"/>
    </source>
</evidence>
<dbReference type="Proteomes" id="UP000248066">
    <property type="component" value="Unassembled WGS sequence"/>
</dbReference>
<accession>A0A2W0HC16</accession>
<evidence type="ECO:0000313" key="13">
    <source>
        <dbReference type="EMBL" id="PYZ98727.1"/>
    </source>
</evidence>
<dbReference type="EC" id="4.1.1.65" evidence="3"/>
<comment type="pathway">
    <text evidence="12">Phospholipid metabolism; phosphatidylethanolamine biosynthesis.</text>
</comment>
<keyword evidence="11" id="KW-0670">Pyruvate</keyword>
<dbReference type="Pfam" id="PF02666">
    <property type="entry name" value="PS_Dcarbxylase"/>
    <property type="match status" value="1"/>
</dbReference>
<keyword evidence="5" id="KW-0210">Decarboxylase</keyword>
<keyword evidence="9" id="KW-0456">Lyase</keyword>
<keyword evidence="14" id="KW-1185">Reference proteome</keyword>
<protein>
    <recommendedName>
        <fullName evidence="3">phosphatidylserine decarboxylase</fullName>
        <ecNumber evidence="3">4.1.1.65</ecNumber>
    </recommendedName>
</protein>
<evidence type="ECO:0000256" key="6">
    <source>
        <dbReference type="ARBA" id="ARBA00023098"/>
    </source>
</evidence>
<proteinExistence type="predicted"/>
<evidence type="ECO:0000256" key="8">
    <source>
        <dbReference type="ARBA" id="ARBA00023209"/>
    </source>
</evidence>
<gene>
    <name evidence="13" type="ORF">CR205_09170</name>
</gene>
<keyword evidence="8" id="KW-0594">Phospholipid biosynthesis</keyword>
<dbReference type="InterPro" id="IPR033177">
    <property type="entry name" value="PSD-B"/>
</dbReference>
<name>A0A2W0HC16_9BACI</name>
<keyword evidence="10" id="KW-1208">Phospholipid metabolism</keyword>
<keyword evidence="7" id="KW-0865">Zymogen</keyword>
<comment type="cofactor">
    <cofactor evidence="1">
        <name>pyruvate</name>
        <dbReference type="ChEBI" id="CHEBI:15361"/>
    </cofactor>
</comment>
<sequence>MKKQLYRSLMELTKSPVQSWGIRTFARSRASRPLVRSFARVYNINMEEAKERVENFNTLQSLFIRELAPDVRPVCTSTSSIVSPVDGLLAETGQISQNAAFFIKGQMYDVRDLVGLPNTSRRYIGGTYMLFYLSPTDYHRIHSPVEGTVLKTWALGKHSSPVNPMGLALGDRVLAKNYRLLTEVRTPGDKHMCVVKIGALNVNSIHPDNSLKGEEIGKGEEMAYFSFGSSVILLFEEGMIQDPETDVRAVKQGQPIAEFKNG</sequence>
<dbReference type="NCBIfam" id="NF002853">
    <property type="entry name" value="PRK03140.1"/>
    <property type="match status" value="1"/>
</dbReference>
<dbReference type="UniPathway" id="UPA00558"/>
<dbReference type="RefSeq" id="WP_110518829.1">
    <property type="nucleotide sequence ID" value="NZ_PDOF01000001.1"/>
</dbReference>
<evidence type="ECO:0000256" key="1">
    <source>
        <dbReference type="ARBA" id="ARBA00001928"/>
    </source>
</evidence>
<evidence type="ECO:0000256" key="11">
    <source>
        <dbReference type="ARBA" id="ARBA00023317"/>
    </source>
</evidence>
<reference evidence="13 14" key="1">
    <citation type="submission" date="2017-10" db="EMBL/GenBank/DDBJ databases">
        <title>Bacillus sp. nov., a halophilic bacterium isolated from a Yangshapao Lake.</title>
        <authorList>
            <person name="Wang H."/>
        </authorList>
    </citation>
    <scope>NUCLEOTIDE SEQUENCE [LARGE SCALE GENOMIC DNA]</scope>
    <source>
        <strain evidence="13 14">YSP-3</strain>
    </source>
</reference>
<evidence type="ECO:0000313" key="14">
    <source>
        <dbReference type="Proteomes" id="UP000248066"/>
    </source>
</evidence>
<evidence type="ECO:0000256" key="7">
    <source>
        <dbReference type="ARBA" id="ARBA00023145"/>
    </source>
</evidence>
<dbReference type="AlphaFoldDB" id="A0A2W0HC16"/>